<organism evidence="3 4">
    <name type="scientific">Cognatishimia activa</name>
    <dbReference type="NCBI Taxonomy" id="1715691"/>
    <lineage>
        <taxon>Bacteria</taxon>
        <taxon>Pseudomonadati</taxon>
        <taxon>Pseudomonadota</taxon>
        <taxon>Alphaproteobacteria</taxon>
        <taxon>Rhodobacterales</taxon>
        <taxon>Paracoccaceae</taxon>
        <taxon>Cognatishimia</taxon>
    </lineage>
</organism>
<dbReference type="GO" id="GO:0016020">
    <property type="term" value="C:membrane"/>
    <property type="evidence" value="ECO:0007669"/>
    <property type="project" value="TreeGrafter"/>
</dbReference>
<proteinExistence type="predicted"/>
<dbReference type="GO" id="GO:0016787">
    <property type="term" value="F:hydrolase activity"/>
    <property type="evidence" value="ECO:0007669"/>
    <property type="project" value="UniProtKB-KW"/>
</dbReference>
<accession>A0A975I7M1</accession>
<dbReference type="InterPro" id="IPR000073">
    <property type="entry name" value="AB_hydrolase_1"/>
</dbReference>
<dbReference type="Pfam" id="PF00561">
    <property type="entry name" value="Abhydrolase_1"/>
    <property type="match status" value="1"/>
</dbReference>
<dbReference type="RefSeq" id="WP_209355676.1">
    <property type="nucleotide sequence ID" value="NZ_CP060010.1"/>
</dbReference>
<keyword evidence="1 3" id="KW-0378">Hydrolase</keyword>
<dbReference type="Proteomes" id="UP000665026">
    <property type="component" value="Chromosome"/>
</dbReference>
<dbReference type="KEGG" id="cact:HZ995_10860"/>
<evidence type="ECO:0000256" key="1">
    <source>
        <dbReference type="ARBA" id="ARBA00022801"/>
    </source>
</evidence>
<evidence type="ECO:0000313" key="3">
    <source>
        <dbReference type="EMBL" id="QTN34991.1"/>
    </source>
</evidence>
<name>A0A975I7M1_9RHOB</name>
<dbReference type="PANTHER" id="PTHR43798:SF31">
    <property type="entry name" value="AB HYDROLASE SUPERFAMILY PROTEIN YCLE"/>
    <property type="match status" value="1"/>
</dbReference>
<feature type="domain" description="AB hydrolase-1" evidence="2">
    <location>
        <begin position="22"/>
        <end position="242"/>
    </location>
</feature>
<dbReference type="InterPro" id="IPR029058">
    <property type="entry name" value="AB_hydrolase_fold"/>
</dbReference>
<dbReference type="Gene3D" id="3.40.50.1820">
    <property type="entry name" value="alpha/beta hydrolase"/>
    <property type="match status" value="1"/>
</dbReference>
<dbReference type="EMBL" id="CP060010">
    <property type="protein sequence ID" value="QTN34991.1"/>
    <property type="molecule type" value="Genomic_DNA"/>
</dbReference>
<dbReference type="PANTHER" id="PTHR43798">
    <property type="entry name" value="MONOACYLGLYCEROL LIPASE"/>
    <property type="match status" value="1"/>
</dbReference>
<dbReference type="PRINTS" id="PR00111">
    <property type="entry name" value="ABHYDROLASE"/>
</dbReference>
<dbReference type="InterPro" id="IPR050266">
    <property type="entry name" value="AB_hydrolase_sf"/>
</dbReference>
<gene>
    <name evidence="3" type="ORF">HZ995_10860</name>
</gene>
<reference evidence="3" key="1">
    <citation type="submission" date="2020-07" db="EMBL/GenBank/DDBJ databases">
        <title>Genome sequences of bacteria associated with the marine, planktonic diatom Thalassiosira profunda strain ECT2AJA-044.</title>
        <authorList>
            <person name="Gargas C.B."/>
            <person name="Roberts W.R."/>
            <person name="Alverson A.J."/>
        </authorList>
    </citation>
    <scope>NUCLEOTIDE SEQUENCE</scope>
    <source>
        <strain evidence="3">ECT2AJA-044</strain>
    </source>
</reference>
<dbReference type="AlphaFoldDB" id="A0A975I7M1"/>
<evidence type="ECO:0000259" key="2">
    <source>
        <dbReference type="Pfam" id="PF00561"/>
    </source>
</evidence>
<sequence>MKIDLGTHSLNVIDEGPRNGAPLVLLHALGTGAHLWEDMIEHLPPGLRIIRPDMRGHRDSTAPEGIYKMGSLVRDVERVLDHLKVRDAVVVGLSIGGMVAQGLAVKRLDIIRGLVLANTSARVGIASQWDKQIEEVRAKGTGGMTSRTIEAWFTKDWHLNGKTEPWRKSLAALPDEVVIGYMEAVKTTDFYTPTSGLRLPTLGLASFDDKIIPPDMTREIVELIPGSKVEIIRKSGHLSPVDQPISFAMPLVQFLKDIGHIAQDAEI</sequence>
<evidence type="ECO:0000313" key="4">
    <source>
        <dbReference type="Proteomes" id="UP000665026"/>
    </source>
</evidence>
<dbReference type="SUPFAM" id="SSF53474">
    <property type="entry name" value="alpha/beta-Hydrolases"/>
    <property type="match status" value="1"/>
</dbReference>
<protein>
    <submittedName>
        <fullName evidence="3">Alpha/beta fold hydrolase</fullName>
    </submittedName>
</protein>